<organism evidence="1 2">
    <name type="scientific">Exophiala mesophila</name>
    <name type="common">Black yeast-like fungus</name>
    <dbReference type="NCBI Taxonomy" id="212818"/>
    <lineage>
        <taxon>Eukaryota</taxon>
        <taxon>Fungi</taxon>
        <taxon>Dikarya</taxon>
        <taxon>Ascomycota</taxon>
        <taxon>Pezizomycotina</taxon>
        <taxon>Eurotiomycetes</taxon>
        <taxon>Chaetothyriomycetidae</taxon>
        <taxon>Chaetothyriales</taxon>
        <taxon>Herpotrichiellaceae</taxon>
        <taxon>Exophiala</taxon>
    </lineage>
</organism>
<dbReference type="VEuPathDB" id="FungiDB:PV10_00466"/>
<comment type="caution">
    <text evidence="1">The sequence shown here is derived from an EMBL/GenBank/DDBJ whole genome shotgun (WGS) entry which is preliminary data.</text>
</comment>
<dbReference type="Gene3D" id="3.40.50.1820">
    <property type="entry name" value="alpha/beta hydrolase"/>
    <property type="match status" value="1"/>
</dbReference>
<dbReference type="PANTHER" id="PTHR47381:SF3">
    <property type="entry name" value="ALPHA_BETA-HYDROLASES SUPERFAMILY PROTEIN"/>
    <property type="match status" value="1"/>
</dbReference>
<dbReference type="PANTHER" id="PTHR47381">
    <property type="entry name" value="ALPHA/BETA-HYDROLASES SUPERFAMILY PROTEIN"/>
    <property type="match status" value="1"/>
</dbReference>
<proteinExistence type="predicted"/>
<dbReference type="EMBL" id="NAJM01000003">
    <property type="protein sequence ID" value="RVX74941.1"/>
    <property type="molecule type" value="Genomic_DNA"/>
</dbReference>
<protein>
    <recommendedName>
        <fullName evidence="3">Peptidase S9 prolyl oligopeptidase catalytic domain-containing protein</fullName>
    </recommendedName>
</protein>
<reference evidence="1 2" key="1">
    <citation type="submission" date="2017-03" db="EMBL/GenBank/DDBJ databases">
        <title>Genomes of endolithic fungi from Antarctica.</title>
        <authorList>
            <person name="Coleine C."/>
            <person name="Masonjones S."/>
            <person name="Stajich J.E."/>
        </authorList>
    </citation>
    <scope>NUCLEOTIDE SEQUENCE [LARGE SCALE GENOMIC DNA]</scope>
    <source>
        <strain evidence="1 2">CCFEE 6314</strain>
    </source>
</reference>
<evidence type="ECO:0000313" key="1">
    <source>
        <dbReference type="EMBL" id="RVX74941.1"/>
    </source>
</evidence>
<evidence type="ECO:0008006" key="3">
    <source>
        <dbReference type="Google" id="ProtNLM"/>
    </source>
</evidence>
<evidence type="ECO:0000313" key="2">
    <source>
        <dbReference type="Proteomes" id="UP000288859"/>
    </source>
</evidence>
<sequence>MANPVQYTYGAPNTGSTAKSIPHPEPVSALQIHVAGILVTVFGLNELPNEKDSDAAIDGGGDDSPPGVSILWLLHPRLQTQECMAPFAGHLIHEWNTHRKTLARSNKNRRKGLIAISFDQRNHGTRLVVPLANEAWRSGNERHALDMYSCYAGTAADVSLLLDYIPGYLFATSGAGRVVERNLVMGISLGGHAVWHVLCNDARFRAGISVVGCPDYARLMADRARLSKRKSWLDGQGKEFFGSVDFPDALVESMGRGDPAGVVWGHDRKSDLGRADFQGEAGDEEGLW</sequence>
<accession>A0A438NGT8</accession>
<dbReference type="InterPro" id="IPR029058">
    <property type="entry name" value="AB_hydrolase_fold"/>
</dbReference>
<dbReference type="Proteomes" id="UP000288859">
    <property type="component" value="Unassembled WGS sequence"/>
</dbReference>
<gene>
    <name evidence="1" type="ORF">B0A52_01218</name>
</gene>
<name>A0A438NGT8_EXOME</name>
<dbReference type="AlphaFoldDB" id="A0A438NGT8"/>
<dbReference type="SUPFAM" id="SSF53474">
    <property type="entry name" value="alpha/beta-Hydrolases"/>
    <property type="match status" value="1"/>
</dbReference>
<dbReference type="OrthoDB" id="2152248at2759"/>